<dbReference type="SUPFAM" id="SSF102405">
    <property type="entry name" value="MCP/YpsA-like"/>
    <property type="match status" value="1"/>
</dbReference>
<proteinExistence type="inferred from homology"/>
<keyword evidence="4" id="KW-1185">Reference proteome</keyword>
<dbReference type="RefSeq" id="WP_111377838.1">
    <property type="nucleotide sequence ID" value="NZ_CP043612.1"/>
</dbReference>
<evidence type="ECO:0000313" key="3">
    <source>
        <dbReference type="EMBL" id="SMO33645.1"/>
    </source>
</evidence>
<feature type="domain" description="Smf/DprA SLOG" evidence="2">
    <location>
        <begin position="71"/>
        <end position="245"/>
    </location>
</feature>
<organism evidence="3 4">
    <name type="scientific">Flavobacterium nitrogenifigens</name>
    <dbReference type="NCBI Taxonomy" id="1617283"/>
    <lineage>
        <taxon>Bacteria</taxon>
        <taxon>Pseudomonadati</taxon>
        <taxon>Bacteroidota</taxon>
        <taxon>Flavobacteriia</taxon>
        <taxon>Flavobacteriales</taxon>
        <taxon>Flavobacteriaceae</taxon>
        <taxon>Flavobacterium</taxon>
    </lineage>
</organism>
<comment type="similarity">
    <text evidence="1">Belongs to the DprA/Smf family.</text>
</comment>
<dbReference type="PANTHER" id="PTHR43022">
    <property type="entry name" value="PROTEIN SMF"/>
    <property type="match status" value="1"/>
</dbReference>
<sequence>MNKLEVHDLIFLTYITNYDIGLMYEALELKEREEILAYCVNKMKLNEKELNASVEKTKIGLQKLRYHRIKAISIFDDNYPKRLKEIKDAPPVLYIKGEFKENKTCAVVGSRDVSSFAYANTKKIVDWLNEEEYSIVSGLAEGIDSIAHLIALKNSQYTIAVLPNSLDSIYPNTNYELAIDILNAGGCLISESMFGINRGKKSFVQRNRIQSALSDIVIPIEMGTNSGTMHTINFAKRYGRKVLVQKITDDCRSLEQYSGIQTLLTNPFKGLYIYDDQESFKELLDKKQNNDQTEIDFNL</sequence>
<dbReference type="AlphaFoldDB" id="A0A521AFR1"/>
<dbReference type="EMBL" id="FXTQ01000001">
    <property type="protein sequence ID" value="SMO33645.1"/>
    <property type="molecule type" value="Genomic_DNA"/>
</dbReference>
<dbReference type="InterPro" id="IPR057666">
    <property type="entry name" value="DrpA_SLOG"/>
</dbReference>
<dbReference type="PANTHER" id="PTHR43022:SF1">
    <property type="entry name" value="PROTEIN SMF"/>
    <property type="match status" value="1"/>
</dbReference>
<dbReference type="Gene3D" id="3.40.50.450">
    <property type="match status" value="1"/>
</dbReference>
<protein>
    <submittedName>
        <fullName evidence="3">DNA processing protein</fullName>
    </submittedName>
</protein>
<evidence type="ECO:0000313" key="4">
    <source>
        <dbReference type="Proteomes" id="UP000319267"/>
    </source>
</evidence>
<gene>
    <name evidence="3" type="ORF">SAMN06265220_10196</name>
</gene>
<dbReference type="Pfam" id="PF02481">
    <property type="entry name" value="DNA_processg_A"/>
    <property type="match status" value="1"/>
</dbReference>
<dbReference type="Proteomes" id="UP000319267">
    <property type="component" value="Unassembled WGS sequence"/>
</dbReference>
<dbReference type="InterPro" id="IPR003488">
    <property type="entry name" value="DprA"/>
</dbReference>
<dbReference type="OrthoDB" id="9785707at2"/>
<reference evidence="3 4" key="1">
    <citation type="submission" date="2017-05" db="EMBL/GenBank/DDBJ databases">
        <authorList>
            <person name="Varghese N."/>
            <person name="Submissions S."/>
        </authorList>
    </citation>
    <scope>NUCLEOTIDE SEQUENCE [LARGE SCALE GENOMIC DNA]</scope>
    <source>
        <strain evidence="3 4">DSM 29982</strain>
    </source>
</reference>
<accession>A0A521AFR1</accession>
<evidence type="ECO:0000256" key="1">
    <source>
        <dbReference type="ARBA" id="ARBA00006525"/>
    </source>
</evidence>
<name>A0A521AFR1_9FLAO</name>
<evidence type="ECO:0000259" key="2">
    <source>
        <dbReference type="Pfam" id="PF02481"/>
    </source>
</evidence>
<dbReference type="GO" id="GO:0009294">
    <property type="term" value="P:DNA-mediated transformation"/>
    <property type="evidence" value="ECO:0007669"/>
    <property type="project" value="InterPro"/>
</dbReference>